<feature type="domain" description="Isochorismatase-like" evidence="2">
    <location>
        <begin position="1"/>
        <end position="140"/>
    </location>
</feature>
<dbReference type="PANTHER" id="PTHR43540">
    <property type="entry name" value="PEROXYUREIDOACRYLATE/UREIDOACRYLATE AMIDOHYDROLASE-RELATED"/>
    <property type="match status" value="1"/>
</dbReference>
<reference evidence="3 4" key="1">
    <citation type="submission" date="2019-11" db="EMBL/GenBank/DDBJ databases">
        <title>Acidiferrimicrobium australis gen. nov., sp. nov., an acidophilic and obligately heterotrophic, member of the Actinobacteria that catalyses dissimilatory oxido- reduction of iron isolated from metal-rich acidic water in Chile.</title>
        <authorList>
            <person name="Gonzalez D."/>
            <person name="Huber K."/>
            <person name="Hedrich S."/>
            <person name="Rojas-Villalobos C."/>
            <person name="Quatrini R."/>
            <person name="Dinamarca M.A."/>
            <person name="Schwarz A."/>
            <person name="Canales C."/>
            <person name="Nancucheo I."/>
        </authorList>
    </citation>
    <scope>NUCLEOTIDE SEQUENCE [LARGE SCALE GENOMIC DNA]</scope>
    <source>
        <strain evidence="3 4">USS-CCA1</strain>
    </source>
</reference>
<evidence type="ECO:0000256" key="1">
    <source>
        <dbReference type="ARBA" id="ARBA00022801"/>
    </source>
</evidence>
<organism evidence="3 4">
    <name type="scientific">Acidiferrimicrobium australe</name>
    <dbReference type="NCBI Taxonomy" id="2664430"/>
    <lineage>
        <taxon>Bacteria</taxon>
        <taxon>Bacillati</taxon>
        <taxon>Actinomycetota</taxon>
        <taxon>Acidimicrobiia</taxon>
        <taxon>Acidimicrobiales</taxon>
        <taxon>Acidimicrobiaceae</taxon>
        <taxon>Acidiferrimicrobium</taxon>
    </lineage>
</organism>
<dbReference type="EMBL" id="WJHE01001230">
    <property type="protein sequence ID" value="MST34814.1"/>
    <property type="molecule type" value="Genomic_DNA"/>
</dbReference>
<dbReference type="Proteomes" id="UP000437736">
    <property type="component" value="Unassembled WGS sequence"/>
</dbReference>
<dbReference type="Pfam" id="PF00857">
    <property type="entry name" value="Isochorismatase"/>
    <property type="match status" value="1"/>
</dbReference>
<dbReference type="PANTHER" id="PTHR43540:SF1">
    <property type="entry name" value="ISOCHORISMATASE HYDROLASE"/>
    <property type="match status" value="1"/>
</dbReference>
<accession>A0ABW9QY65</accession>
<evidence type="ECO:0000313" key="4">
    <source>
        <dbReference type="Proteomes" id="UP000437736"/>
    </source>
</evidence>
<protein>
    <submittedName>
        <fullName evidence="3">Isochorismatase family protein</fullName>
    </submittedName>
</protein>
<proteinExistence type="predicted"/>
<sequence>ARDGGHPVVWTTVAYRPGGHEAPLFRAKVPGLTAFEAGSPLGAWPAGHGPEPQDWVVTKHFASAFFGTDLASGLVARGVDTVVVAGFSTSGCVRASALDALQHGFRPIVVADAVADRDPGPHDANLFDLDAKYADVVELAEAVGALRSRPRPEPS</sequence>
<evidence type="ECO:0000259" key="2">
    <source>
        <dbReference type="Pfam" id="PF00857"/>
    </source>
</evidence>
<dbReference type="Gene3D" id="3.40.50.850">
    <property type="entry name" value="Isochorismatase-like"/>
    <property type="match status" value="1"/>
</dbReference>
<dbReference type="InterPro" id="IPR050272">
    <property type="entry name" value="Isochorismatase-like_hydrls"/>
</dbReference>
<comment type="caution">
    <text evidence="3">The sequence shown here is derived from an EMBL/GenBank/DDBJ whole genome shotgun (WGS) entry which is preliminary data.</text>
</comment>
<gene>
    <name evidence="3" type="ORF">GHK86_19060</name>
</gene>
<keyword evidence="1" id="KW-0378">Hydrolase</keyword>
<name>A0ABW9QY65_9ACTN</name>
<keyword evidence="4" id="KW-1185">Reference proteome</keyword>
<dbReference type="SUPFAM" id="SSF52499">
    <property type="entry name" value="Isochorismatase-like hydrolases"/>
    <property type="match status" value="1"/>
</dbReference>
<feature type="non-terminal residue" evidence="3">
    <location>
        <position position="1"/>
    </location>
</feature>
<dbReference type="InterPro" id="IPR000868">
    <property type="entry name" value="Isochorismatase-like_dom"/>
</dbReference>
<evidence type="ECO:0000313" key="3">
    <source>
        <dbReference type="EMBL" id="MST34814.1"/>
    </source>
</evidence>
<dbReference type="InterPro" id="IPR036380">
    <property type="entry name" value="Isochorismatase-like_sf"/>
</dbReference>